<dbReference type="EMBL" id="CAMXCT030006522">
    <property type="protein sequence ID" value="CAL4802565.1"/>
    <property type="molecule type" value="Genomic_DNA"/>
</dbReference>
<dbReference type="EMBL" id="CAMXCT010006522">
    <property type="protein sequence ID" value="CAI4015253.1"/>
    <property type="molecule type" value="Genomic_DNA"/>
</dbReference>
<evidence type="ECO:0000313" key="3">
    <source>
        <dbReference type="Proteomes" id="UP001152797"/>
    </source>
</evidence>
<keyword evidence="3" id="KW-1185">Reference proteome</keyword>
<reference evidence="2" key="2">
    <citation type="submission" date="2024-04" db="EMBL/GenBank/DDBJ databases">
        <authorList>
            <person name="Chen Y."/>
            <person name="Shah S."/>
            <person name="Dougan E. K."/>
            <person name="Thang M."/>
            <person name="Chan C."/>
        </authorList>
    </citation>
    <scope>NUCLEOTIDE SEQUENCE [LARGE SCALE GENOMIC DNA]</scope>
</reference>
<dbReference type="AlphaFoldDB" id="A0A9P1GJE8"/>
<accession>A0A9P1GJE8</accession>
<evidence type="ECO:0000313" key="1">
    <source>
        <dbReference type="EMBL" id="CAI4015253.1"/>
    </source>
</evidence>
<proteinExistence type="predicted"/>
<name>A0A9P1GJE8_9DINO</name>
<protein>
    <submittedName>
        <fullName evidence="1">Uncharacterized protein</fullName>
    </submittedName>
</protein>
<dbReference type="EMBL" id="CAMXCT020006522">
    <property type="protein sequence ID" value="CAL1168628.1"/>
    <property type="molecule type" value="Genomic_DNA"/>
</dbReference>
<gene>
    <name evidence="1" type="ORF">C1SCF055_LOCUS40090</name>
</gene>
<dbReference type="Proteomes" id="UP001152797">
    <property type="component" value="Unassembled WGS sequence"/>
</dbReference>
<organism evidence="1">
    <name type="scientific">Cladocopium goreaui</name>
    <dbReference type="NCBI Taxonomy" id="2562237"/>
    <lineage>
        <taxon>Eukaryota</taxon>
        <taxon>Sar</taxon>
        <taxon>Alveolata</taxon>
        <taxon>Dinophyceae</taxon>
        <taxon>Suessiales</taxon>
        <taxon>Symbiodiniaceae</taxon>
        <taxon>Cladocopium</taxon>
    </lineage>
</organism>
<evidence type="ECO:0000313" key="2">
    <source>
        <dbReference type="EMBL" id="CAL1168628.1"/>
    </source>
</evidence>
<reference evidence="1" key="1">
    <citation type="submission" date="2022-10" db="EMBL/GenBank/DDBJ databases">
        <authorList>
            <person name="Chen Y."/>
            <person name="Dougan E. K."/>
            <person name="Chan C."/>
            <person name="Rhodes N."/>
            <person name="Thang M."/>
        </authorList>
    </citation>
    <scope>NUCLEOTIDE SEQUENCE</scope>
</reference>
<sequence length="69" mass="7426">MPDILFRVHTPPKGPSSAPKAAEWAMLTLSVAVTVYAASSSRLWWACQPVFLAQMLVALASSPKQAKVD</sequence>
<comment type="caution">
    <text evidence="1">The sequence shown here is derived from an EMBL/GenBank/DDBJ whole genome shotgun (WGS) entry which is preliminary data.</text>
</comment>